<keyword evidence="2" id="KW-1185">Reference proteome</keyword>
<sequence length="484" mass="54238">MSAIQHLPNELLEQILIQADVETITKCRQASSLFDEVIAGSMTIQYKIELYTERLKDGKDCPNGWSIGERLEALRSRRAALHAMLPKSKLAILDMEPETEYLVTRGHFAWVEEGEVQEDDCLRVFQIQSVSRGIPLKEWKIPLPASLLAEERYFAMFPDEDLLVATVCSSTDTLDRWTIKLLSLTTGRNHPDAMRPDLLVTKDLDTTKEFSVCRNYLALSISEFGQHFDFQLHLYNWKTGDLLLRLDSNQFFCLGVAFASDQHLLVATSGNGLGASITILDIASLPPFTADDVPIFVGDHSDLIPLALVQLQLPADCASSEFVLRTSVKRPPPQSLHPTLAQPAFFPDPDRHDEHAIVIFQEIDYENDDGGNAQKTVIIPWLSFLSGMKTARDTGRKALEWEDWGPQEALHQSEKLCHSWALVKGAAEFLQREASQDLDVLDSFLRRIDAWLSVTRGKGKGKYDVIAVCDDGAILAQAVRFLSS</sequence>
<protein>
    <recommendedName>
        <fullName evidence="3">F-box domain-containing protein</fullName>
    </recommendedName>
</protein>
<dbReference type="SUPFAM" id="SSF101908">
    <property type="entry name" value="Putative isomerase YbhE"/>
    <property type="match status" value="1"/>
</dbReference>
<evidence type="ECO:0008006" key="3">
    <source>
        <dbReference type="Google" id="ProtNLM"/>
    </source>
</evidence>
<name>A0A8K0UL88_9AGAR</name>
<dbReference type="Proteomes" id="UP000813824">
    <property type="component" value="Unassembled WGS sequence"/>
</dbReference>
<gene>
    <name evidence="1" type="ORF">BXZ70DRAFT_1032349</name>
</gene>
<comment type="caution">
    <text evidence="1">The sequence shown here is derived from an EMBL/GenBank/DDBJ whole genome shotgun (WGS) entry which is preliminary data.</text>
</comment>
<accession>A0A8K0UL88</accession>
<evidence type="ECO:0000313" key="2">
    <source>
        <dbReference type="Proteomes" id="UP000813824"/>
    </source>
</evidence>
<organism evidence="1 2">
    <name type="scientific">Cristinia sonorae</name>
    <dbReference type="NCBI Taxonomy" id="1940300"/>
    <lineage>
        <taxon>Eukaryota</taxon>
        <taxon>Fungi</taxon>
        <taxon>Dikarya</taxon>
        <taxon>Basidiomycota</taxon>
        <taxon>Agaricomycotina</taxon>
        <taxon>Agaricomycetes</taxon>
        <taxon>Agaricomycetidae</taxon>
        <taxon>Agaricales</taxon>
        <taxon>Pleurotineae</taxon>
        <taxon>Stephanosporaceae</taxon>
        <taxon>Cristinia</taxon>
    </lineage>
</organism>
<proteinExistence type="predicted"/>
<reference evidence="1" key="1">
    <citation type="journal article" date="2021" name="New Phytol.">
        <title>Evolutionary innovations through gain and loss of genes in the ectomycorrhizal Boletales.</title>
        <authorList>
            <person name="Wu G."/>
            <person name="Miyauchi S."/>
            <person name="Morin E."/>
            <person name="Kuo A."/>
            <person name="Drula E."/>
            <person name="Varga T."/>
            <person name="Kohler A."/>
            <person name="Feng B."/>
            <person name="Cao Y."/>
            <person name="Lipzen A."/>
            <person name="Daum C."/>
            <person name="Hundley H."/>
            <person name="Pangilinan J."/>
            <person name="Johnson J."/>
            <person name="Barry K."/>
            <person name="LaButti K."/>
            <person name="Ng V."/>
            <person name="Ahrendt S."/>
            <person name="Min B."/>
            <person name="Choi I.G."/>
            <person name="Park H."/>
            <person name="Plett J.M."/>
            <person name="Magnuson J."/>
            <person name="Spatafora J.W."/>
            <person name="Nagy L.G."/>
            <person name="Henrissat B."/>
            <person name="Grigoriev I.V."/>
            <person name="Yang Z.L."/>
            <person name="Xu J."/>
            <person name="Martin F.M."/>
        </authorList>
    </citation>
    <scope>NUCLEOTIDE SEQUENCE</scope>
    <source>
        <strain evidence="1">KKN 215</strain>
    </source>
</reference>
<dbReference type="EMBL" id="JAEVFJ010000023">
    <property type="protein sequence ID" value="KAH8096635.1"/>
    <property type="molecule type" value="Genomic_DNA"/>
</dbReference>
<dbReference type="OrthoDB" id="2751409at2759"/>
<evidence type="ECO:0000313" key="1">
    <source>
        <dbReference type="EMBL" id="KAH8096635.1"/>
    </source>
</evidence>
<dbReference type="AlphaFoldDB" id="A0A8K0UL88"/>